<keyword evidence="1" id="KW-0472">Membrane</keyword>
<dbReference type="EMBL" id="LT629745">
    <property type="protein sequence ID" value="SDR80481.1"/>
    <property type="molecule type" value="Genomic_DNA"/>
</dbReference>
<protein>
    <submittedName>
        <fullName evidence="2">Uncharacterized protein</fullName>
    </submittedName>
</protein>
<feature type="transmembrane region" description="Helical" evidence="1">
    <location>
        <begin position="6"/>
        <end position="24"/>
    </location>
</feature>
<proteinExistence type="predicted"/>
<reference evidence="2 3" key="1">
    <citation type="submission" date="2016-10" db="EMBL/GenBank/DDBJ databases">
        <authorList>
            <person name="Varghese N."/>
            <person name="Submissions S."/>
        </authorList>
    </citation>
    <scope>NUCLEOTIDE SEQUENCE [LARGE SCALE GENOMIC DNA]</scope>
    <source>
        <strain evidence="2 3">Mar_2010_102</strain>
    </source>
</reference>
<evidence type="ECO:0000313" key="3">
    <source>
        <dbReference type="Proteomes" id="UP000198858"/>
    </source>
</evidence>
<name>A0A1H1M140_9FLAO</name>
<sequence length="160" mass="18365">MSKKTIIPAVLSGLAISTAVFFSFSRGSKKILLRVDTEKINDGNIEDSTFFEIPKKCKNKDYITEVEYGEKIKWIVKKLNKNSPKVKLVKFKHEEKRRFFKVNTIPVNVFGNIKDTIKAGKAGDEEKYTLEIRVKNNSNGKKGSKWNYYSVDPKLLLTQN</sequence>
<accession>A0A1H1M140</accession>
<keyword evidence="1" id="KW-0812">Transmembrane</keyword>
<gene>
    <name evidence="2" type="ORF">SAMN04488552_1106</name>
</gene>
<dbReference type="STRING" id="1250231.SAMN04488552_1106"/>
<keyword evidence="1" id="KW-1133">Transmembrane helix</keyword>
<dbReference type="RefSeq" id="WP_089661611.1">
    <property type="nucleotide sequence ID" value="NZ_LT629745.1"/>
</dbReference>
<dbReference type="AlphaFoldDB" id="A0A1H1M140"/>
<evidence type="ECO:0000313" key="2">
    <source>
        <dbReference type="EMBL" id="SDR80481.1"/>
    </source>
</evidence>
<dbReference type="Proteomes" id="UP000198858">
    <property type="component" value="Chromosome I"/>
</dbReference>
<organism evidence="2 3">
    <name type="scientific">Christiangramia echinicola</name>
    <dbReference type="NCBI Taxonomy" id="279359"/>
    <lineage>
        <taxon>Bacteria</taxon>
        <taxon>Pseudomonadati</taxon>
        <taxon>Bacteroidota</taxon>
        <taxon>Flavobacteriia</taxon>
        <taxon>Flavobacteriales</taxon>
        <taxon>Flavobacteriaceae</taxon>
        <taxon>Christiangramia</taxon>
    </lineage>
</organism>
<keyword evidence="3" id="KW-1185">Reference proteome</keyword>
<evidence type="ECO:0000256" key="1">
    <source>
        <dbReference type="SAM" id="Phobius"/>
    </source>
</evidence>